<dbReference type="RefSeq" id="WP_100369784.1">
    <property type="nucleotide sequence ID" value="NZ_PGTY01000005.1"/>
</dbReference>
<gene>
    <name evidence="3" type="ORF">BC777_3851</name>
</gene>
<organism evidence="3 4">
    <name type="scientific">Yoonia maricola</name>
    <dbReference type="NCBI Taxonomy" id="420999"/>
    <lineage>
        <taxon>Bacteria</taxon>
        <taxon>Pseudomonadati</taxon>
        <taxon>Pseudomonadota</taxon>
        <taxon>Alphaproteobacteria</taxon>
        <taxon>Rhodobacterales</taxon>
        <taxon>Paracoccaceae</taxon>
        <taxon>Yoonia</taxon>
    </lineage>
</organism>
<dbReference type="SMART" id="SM00271">
    <property type="entry name" value="DnaJ"/>
    <property type="match status" value="1"/>
</dbReference>
<dbReference type="InterPro" id="IPR018253">
    <property type="entry name" value="DnaJ_domain_CS"/>
</dbReference>
<dbReference type="Proteomes" id="UP000228531">
    <property type="component" value="Unassembled WGS sequence"/>
</dbReference>
<dbReference type="PRINTS" id="PR00625">
    <property type="entry name" value="JDOMAIN"/>
</dbReference>
<dbReference type="GO" id="GO:0051082">
    <property type="term" value="F:unfolded protein binding"/>
    <property type="evidence" value="ECO:0007669"/>
    <property type="project" value="InterPro"/>
</dbReference>
<dbReference type="FunFam" id="2.60.260.20:FF:000013">
    <property type="entry name" value="DnaJ subfamily B member 11"/>
    <property type="match status" value="1"/>
</dbReference>
<dbReference type="SUPFAM" id="SSF46565">
    <property type="entry name" value="Chaperone J-domain"/>
    <property type="match status" value="1"/>
</dbReference>
<dbReference type="CDD" id="cd10747">
    <property type="entry name" value="DnaJ_C"/>
    <property type="match status" value="1"/>
</dbReference>
<dbReference type="PROSITE" id="PS00636">
    <property type="entry name" value="DNAJ_1"/>
    <property type="match status" value="1"/>
</dbReference>
<dbReference type="GO" id="GO:0003677">
    <property type="term" value="F:DNA binding"/>
    <property type="evidence" value="ECO:0007669"/>
    <property type="project" value="UniProtKB-KW"/>
</dbReference>
<dbReference type="Pfam" id="PF00226">
    <property type="entry name" value="DnaJ"/>
    <property type="match status" value="1"/>
</dbReference>
<dbReference type="GO" id="GO:0005737">
    <property type="term" value="C:cytoplasm"/>
    <property type="evidence" value="ECO:0007669"/>
    <property type="project" value="TreeGrafter"/>
</dbReference>
<dbReference type="EMBL" id="PGTY01000005">
    <property type="protein sequence ID" value="PJI84309.1"/>
    <property type="molecule type" value="Genomic_DNA"/>
</dbReference>
<dbReference type="CDD" id="cd06257">
    <property type="entry name" value="DnaJ"/>
    <property type="match status" value="1"/>
</dbReference>
<dbReference type="SUPFAM" id="SSF49493">
    <property type="entry name" value="HSP40/DnaJ peptide-binding domain"/>
    <property type="match status" value="2"/>
</dbReference>
<sequence length="294" mass="32187">MADTALYQALGVPKDASADDIKRAYRKMARKYHPDVNPGAEADAKFKAAGAAYEVLSDPEKRAAYDRFGADWDQPRPDPAQTGPWQSGYAFDERDINPDMFRDFFGQRFGAGSRRHDQHAVVEVALEDAIAGAKTTLTLQAPQIDETGHATMQTRHIDLAIPKGVLPGQHLRLAGQGVEGGDLLIEVTFQPHPIYRIEGRDLYVTLPITPWEAALGGKVRMPTPTGAVDLNIPANARQGQKLRLKGRGIPAAQKGDLYAELHLVNPPKLSTEARALYEKLARAQPFNPRAKLGV</sequence>
<dbReference type="PANTHER" id="PTHR43096:SF52">
    <property type="entry name" value="DNAJ HOMOLOG 1, MITOCHONDRIAL-RELATED"/>
    <property type="match status" value="1"/>
</dbReference>
<proteinExistence type="predicted"/>
<dbReference type="Pfam" id="PF01556">
    <property type="entry name" value="DnaJ_C"/>
    <property type="match status" value="1"/>
</dbReference>
<evidence type="ECO:0000256" key="1">
    <source>
        <dbReference type="ARBA" id="ARBA00023186"/>
    </source>
</evidence>
<accession>A0A2M8W075</accession>
<protein>
    <submittedName>
        <fullName evidence="3">Curved DNA-binding protein</fullName>
    </submittedName>
</protein>
<dbReference type="InterPro" id="IPR002939">
    <property type="entry name" value="DnaJ_C"/>
</dbReference>
<dbReference type="PANTHER" id="PTHR43096">
    <property type="entry name" value="DNAJ HOMOLOG 1, MITOCHONDRIAL-RELATED"/>
    <property type="match status" value="1"/>
</dbReference>
<dbReference type="GO" id="GO:0042026">
    <property type="term" value="P:protein refolding"/>
    <property type="evidence" value="ECO:0007669"/>
    <property type="project" value="TreeGrafter"/>
</dbReference>
<dbReference type="InterPro" id="IPR036869">
    <property type="entry name" value="J_dom_sf"/>
</dbReference>
<keyword evidence="3" id="KW-0238">DNA-binding</keyword>
<dbReference type="OrthoDB" id="9779889at2"/>
<evidence type="ECO:0000313" key="3">
    <source>
        <dbReference type="EMBL" id="PJI84309.1"/>
    </source>
</evidence>
<dbReference type="Gene3D" id="1.10.287.110">
    <property type="entry name" value="DnaJ domain"/>
    <property type="match status" value="1"/>
</dbReference>
<dbReference type="Gene3D" id="2.60.260.20">
    <property type="entry name" value="Urease metallochaperone UreE, N-terminal domain"/>
    <property type="match status" value="2"/>
</dbReference>
<evidence type="ECO:0000313" key="4">
    <source>
        <dbReference type="Proteomes" id="UP000228531"/>
    </source>
</evidence>
<evidence type="ECO:0000259" key="2">
    <source>
        <dbReference type="PROSITE" id="PS50076"/>
    </source>
</evidence>
<feature type="domain" description="J" evidence="2">
    <location>
        <begin position="5"/>
        <end position="69"/>
    </location>
</feature>
<dbReference type="AlphaFoldDB" id="A0A2M8W075"/>
<keyword evidence="1" id="KW-0143">Chaperone</keyword>
<keyword evidence="4" id="KW-1185">Reference proteome</keyword>
<dbReference type="PROSITE" id="PS50076">
    <property type="entry name" value="DNAJ_2"/>
    <property type="match status" value="1"/>
</dbReference>
<reference evidence="3 4" key="1">
    <citation type="submission" date="2017-11" db="EMBL/GenBank/DDBJ databases">
        <title>Genomic Encyclopedia of Archaeal and Bacterial Type Strains, Phase II (KMG-II): From Individual Species to Whole Genera.</title>
        <authorList>
            <person name="Goeker M."/>
        </authorList>
    </citation>
    <scope>NUCLEOTIDE SEQUENCE [LARGE SCALE GENOMIC DNA]</scope>
    <source>
        <strain evidence="3 4">DSM 29128</strain>
    </source>
</reference>
<dbReference type="InterPro" id="IPR008971">
    <property type="entry name" value="HSP40/DnaJ_pept-bd"/>
</dbReference>
<dbReference type="InterPro" id="IPR001623">
    <property type="entry name" value="DnaJ_domain"/>
</dbReference>
<name>A0A2M8W075_9RHOB</name>
<comment type="caution">
    <text evidence="3">The sequence shown here is derived from an EMBL/GenBank/DDBJ whole genome shotgun (WGS) entry which is preliminary data.</text>
</comment>